<reference evidence="3" key="1">
    <citation type="submission" date="2020-03" db="EMBL/GenBank/DDBJ databases">
        <title>The deep terrestrial virosphere.</title>
        <authorList>
            <person name="Holmfeldt K."/>
            <person name="Nilsson E."/>
            <person name="Simone D."/>
            <person name="Lopez-Fernandez M."/>
            <person name="Wu X."/>
            <person name="de Brujin I."/>
            <person name="Lundin D."/>
            <person name="Andersson A."/>
            <person name="Bertilsson S."/>
            <person name="Dopson M."/>
        </authorList>
    </citation>
    <scope>NUCLEOTIDE SEQUENCE</scope>
    <source>
        <strain evidence="3">TM448B04152</strain>
    </source>
</reference>
<dbReference type="EMBL" id="MT145063">
    <property type="protein sequence ID" value="QJI03160.1"/>
    <property type="molecule type" value="Genomic_DNA"/>
</dbReference>
<dbReference type="PROSITE" id="PS51257">
    <property type="entry name" value="PROKAR_LIPOPROTEIN"/>
    <property type="match status" value="1"/>
</dbReference>
<keyword evidence="1" id="KW-0175">Coiled coil</keyword>
<feature type="transmembrane region" description="Helical" evidence="2">
    <location>
        <begin position="99"/>
        <end position="124"/>
    </location>
</feature>
<keyword evidence="2" id="KW-1133">Transmembrane helix</keyword>
<evidence type="ECO:0000256" key="1">
    <source>
        <dbReference type="SAM" id="Coils"/>
    </source>
</evidence>
<keyword evidence="2" id="KW-0812">Transmembrane</keyword>
<keyword evidence="2" id="KW-0472">Membrane</keyword>
<evidence type="ECO:0000313" key="3">
    <source>
        <dbReference type="EMBL" id="QJI03160.1"/>
    </source>
</evidence>
<organism evidence="3">
    <name type="scientific">viral metagenome</name>
    <dbReference type="NCBI Taxonomy" id="1070528"/>
    <lineage>
        <taxon>unclassified sequences</taxon>
        <taxon>metagenomes</taxon>
        <taxon>organismal metagenomes</taxon>
    </lineage>
</organism>
<evidence type="ECO:0000256" key="2">
    <source>
        <dbReference type="SAM" id="Phobius"/>
    </source>
</evidence>
<dbReference type="AlphaFoldDB" id="A0A6M3XZ11"/>
<accession>A0A6M3XZ11</accession>
<protein>
    <submittedName>
        <fullName evidence="3">Putative terminase</fullName>
    </submittedName>
</protein>
<sequence>MKRYIVGLLLLSAVLLSGCDALEAKRLNAEAAAARARASEITALYNGRVVKTEAETAQIIAKQQAEEEERESLLAAEVQRSLLRQAELDRQAARRANDLALLAIVGAPLALTGAVAGVVVFLAWRKRQRQRRVLLYRQICQLQRQRRLKPGMTQGDINAILSGAAQLAWFVAPVAELPSGGKS</sequence>
<feature type="coiled-coil region" evidence="1">
    <location>
        <begin position="19"/>
        <end position="71"/>
    </location>
</feature>
<name>A0A6M3XZ11_9ZZZZ</name>
<gene>
    <name evidence="3" type="ORF">TM448B04152_0009</name>
</gene>
<proteinExistence type="predicted"/>